<evidence type="ECO:0000256" key="6">
    <source>
        <dbReference type="ARBA" id="ARBA00022989"/>
    </source>
</evidence>
<dbReference type="SUPFAM" id="SSF103473">
    <property type="entry name" value="MFS general substrate transporter"/>
    <property type="match status" value="1"/>
</dbReference>
<feature type="transmembrane region" description="Helical" evidence="8">
    <location>
        <begin position="260"/>
        <end position="282"/>
    </location>
</feature>
<evidence type="ECO:0000313" key="11">
    <source>
        <dbReference type="Proteomes" id="UP001595478"/>
    </source>
</evidence>
<feature type="transmembrane region" description="Helical" evidence="8">
    <location>
        <begin position="381"/>
        <end position="404"/>
    </location>
</feature>
<sequence length="416" mass="45182">MQGVDSISTGSQAKRLPMAEFIVLMALMTALIALSIDAMLPALDVIGYDLKSASAQQNYLIVSLFFAGMAAGQLFFGPFADARGRRLTILLGLVIFILGTAICYFARSIEVLLLGRLIQAFGVSGPRIASMALIRDLYKGDAMARVMSFIMLVFILIPMLAPMIGQVVIQLFGWRHLFTLFALFGVITGIWFFARQGETLKRQDRQRFKWRQFGHSLIWLVKHPVVMGSTIGLGTIFGAFIGYLSASQTIFQHIYDTGSYFPVLFAVLAFSIGIASLVNSLLVMRLGMKKLAQWATTMCIVFSLFLLVCTIVYAGKPPLVLLLITLFIGFFFIGILFGNLNSMAMEPVGHIAGVGAAFIGSFSSIIAASVGVLISQQVSNSLVPIGVGFTVFSTITFLSVAYAIKKPGQNDRAKGA</sequence>
<keyword evidence="6 8" id="KW-1133">Transmembrane helix</keyword>
<feature type="transmembrane region" description="Helical" evidence="8">
    <location>
        <begin position="175"/>
        <end position="194"/>
    </location>
</feature>
<evidence type="ECO:0000256" key="7">
    <source>
        <dbReference type="ARBA" id="ARBA00023136"/>
    </source>
</evidence>
<protein>
    <recommendedName>
        <fullName evidence="8">Bcr/CflA family efflux transporter</fullName>
    </recommendedName>
</protein>
<evidence type="ECO:0000256" key="5">
    <source>
        <dbReference type="ARBA" id="ARBA00022692"/>
    </source>
</evidence>
<feature type="transmembrane region" description="Helical" evidence="8">
    <location>
        <begin position="319"/>
        <end position="340"/>
    </location>
</feature>
<comment type="similarity">
    <text evidence="2 8">Belongs to the major facilitator superfamily. Bcr/CmlA family.</text>
</comment>
<feature type="transmembrane region" description="Helical" evidence="8">
    <location>
        <begin position="146"/>
        <end position="169"/>
    </location>
</feature>
<dbReference type="PANTHER" id="PTHR23502">
    <property type="entry name" value="MAJOR FACILITATOR SUPERFAMILY"/>
    <property type="match status" value="1"/>
</dbReference>
<feature type="transmembrane region" description="Helical" evidence="8">
    <location>
        <begin position="21"/>
        <end position="40"/>
    </location>
</feature>
<feature type="transmembrane region" description="Helical" evidence="8">
    <location>
        <begin position="215"/>
        <end position="240"/>
    </location>
</feature>
<dbReference type="EMBL" id="JBHRSW010000029">
    <property type="protein sequence ID" value="MFC3122568.1"/>
    <property type="molecule type" value="Genomic_DNA"/>
</dbReference>
<comment type="subcellular location">
    <subcellularLocation>
        <location evidence="8">Cell inner membrane</location>
        <topology evidence="8">Multi-pass membrane protein</topology>
    </subcellularLocation>
    <subcellularLocation>
        <location evidence="1">Cell membrane</location>
        <topology evidence="1">Multi-pass membrane protein</topology>
    </subcellularLocation>
</comment>
<keyword evidence="4" id="KW-1003">Cell membrane</keyword>
<dbReference type="InterPro" id="IPR020846">
    <property type="entry name" value="MFS_dom"/>
</dbReference>
<proteinExistence type="inferred from homology"/>
<accession>A0ABV7FQI5</accession>
<dbReference type="RefSeq" id="WP_376920697.1">
    <property type="nucleotide sequence ID" value="NZ_JBHRSW010000029.1"/>
</dbReference>
<dbReference type="InterPro" id="IPR036259">
    <property type="entry name" value="MFS_trans_sf"/>
</dbReference>
<evidence type="ECO:0000256" key="3">
    <source>
        <dbReference type="ARBA" id="ARBA00022448"/>
    </source>
</evidence>
<evidence type="ECO:0000256" key="4">
    <source>
        <dbReference type="ARBA" id="ARBA00022475"/>
    </source>
</evidence>
<feature type="transmembrane region" description="Helical" evidence="8">
    <location>
        <begin position="87"/>
        <end position="107"/>
    </location>
</feature>
<feature type="domain" description="Major facilitator superfamily (MFS) profile" evidence="9">
    <location>
        <begin position="21"/>
        <end position="411"/>
    </location>
</feature>
<evidence type="ECO:0000256" key="1">
    <source>
        <dbReference type="ARBA" id="ARBA00004651"/>
    </source>
</evidence>
<feature type="transmembrane region" description="Helical" evidence="8">
    <location>
        <begin position="294"/>
        <end position="313"/>
    </location>
</feature>
<evidence type="ECO:0000259" key="9">
    <source>
        <dbReference type="PROSITE" id="PS50850"/>
    </source>
</evidence>
<dbReference type="NCBIfam" id="TIGR00710">
    <property type="entry name" value="efflux_Bcr_CflA"/>
    <property type="match status" value="1"/>
</dbReference>
<evidence type="ECO:0000256" key="8">
    <source>
        <dbReference type="RuleBase" id="RU365088"/>
    </source>
</evidence>
<dbReference type="PANTHER" id="PTHR23502:SF132">
    <property type="entry name" value="POLYAMINE TRANSPORTER 2-RELATED"/>
    <property type="match status" value="1"/>
</dbReference>
<dbReference type="PROSITE" id="PS50850">
    <property type="entry name" value="MFS"/>
    <property type="match status" value="1"/>
</dbReference>
<keyword evidence="3 8" id="KW-0813">Transport</keyword>
<dbReference type="Pfam" id="PF07690">
    <property type="entry name" value="MFS_1"/>
    <property type="match status" value="1"/>
</dbReference>
<organism evidence="10 11">
    <name type="scientific">Agaribacter flavus</name>
    <dbReference type="NCBI Taxonomy" id="1902781"/>
    <lineage>
        <taxon>Bacteria</taxon>
        <taxon>Pseudomonadati</taxon>
        <taxon>Pseudomonadota</taxon>
        <taxon>Gammaproteobacteria</taxon>
        <taxon>Alteromonadales</taxon>
        <taxon>Alteromonadaceae</taxon>
        <taxon>Agaribacter</taxon>
    </lineage>
</organism>
<evidence type="ECO:0000256" key="2">
    <source>
        <dbReference type="ARBA" id="ARBA00006236"/>
    </source>
</evidence>
<dbReference type="CDD" id="cd17320">
    <property type="entry name" value="MFS_MdfA_MDR_like"/>
    <property type="match status" value="1"/>
</dbReference>
<feature type="transmembrane region" description="Helical" evidence="8">
    <location>
        <begin position="60"/>
        <end position="80"/>
    </location>
</feature>
<comment type="caution">
    <text evidence="8">Lacks conserved residue(s) required for the propagation of feature annotation.</text>
</comment>
<comment type="caution">
    <text evidence="10">The sequence shown here is derived from an EMBL/GenBank/DDBJ whole genome shotgun (WGS) entry which is preliminary data.</text>
</comment>
<keyword evidence="5 8" id="KW-0812">Transmembrane</keyword>
<name>A0ABV7FQI5_9ALTE</name>
<gene>
    <name evidence="10" type="ORF">ACFOHL_13165</name>
</gene>
<keyword evidence="8" id="KW-0997">Cell inner membrane</keyword>
<dbReference type="InterPro" id="IPR011701">
    <property type="entry name" value="MFS"/>
</dbReference>
<dbReference type="InterPro" id="IPR004812">
    <property type="entry name" value="Efflux_drug-R_Bcr/CmlA"/>
</dbReference>
<feature type="transmembrane region" description="Helical" evidence="8">
    <location>
        <begin position="352"/>
        <end position="375"/>
    </location>
</feature>
<keyword evidence="11" id="KW-1185">Reference proteome</keyword>
<keyword evidence="7 8" id="KW-0472">Membrane</keyword>
<evidence type="ECO:0000313" key="10">
    <source>
        <dbReference type="EMBL" id="MFC3122568.1"/>
    </source>
</evidence>
<reference evidence="11" key="1">
    <citation type="journal article" date="2019" name="Int. J. Syst. Evol. Microbiol.">
        <title>The Global Catalogue of Microorganisms (GCM) 10K type strain sequencing project: providing services to taxonomists for standard genome sequencing and annotation.</title>
        <authorList>
            <consortium name="The Broad Institute Genomics Platform"/>
            <consortium name="The Broad Institute Genome Sequencing Center for Infectious Disease"/>
            <person name="Wu L."/>
            <person name="Ma J."/>
        </authorList>
    </citation>
    <scope>NUCLEOTIDE SEQUENCE [LARGE SCALE GENOMIC DNA]</scope>
    <source>
        <strain evidence="11">KCTC 52473</strain>
    </source>
</reference>
<dbReference type="Proteomes" id="UP001595478">
    <property type="component" value="Unassembled WGS sequence"/>
</dbReference>
<dbReference type="Gene3D" id="1.20.1720.10">
    <property type="entry name" value="Multidrug resistance protein D"/>
    <property type="match status" value="1"/>
</dbReference>